<dbReference type="OrthoDB" id="9816113at2"/>
<gene>
    <name evidence="2" type="ORF">ES754_03985</name>
</gene>
<evidence type="ECO:0000313" key="3">
    <source>
        <dbReference type="Proteomes" id="UP000321903"/>
    </source>
</evidence>
<dbReference type="CDD" id="cd06532">
    <property type="entry name" value="Glyco_transf_25"/>
    <property type="match status" value="1"/>
</dbReference>
<sequence>MLHIYIISLKQDIERRQAISKSLENLGLKFIFIDAIYGKELSEDFIKITRDKSRGGILNRGFSATPGEIGCTLSHLKAYQDILDKHIDWACILEDDVILDERFETFIRTFQATELDPTSLYILGGQIDVSKDKIVKSIKNITVVGGQKFSKTIKSEGFIYGTCCYLMSSCLAEKLITLSQVNFIVADDWQYLVGNDVIQKIYLSEFVDHPSGHSNKSRLKKERELAALNKVSINP</sequence>
<evidence type="ECO:0000313" key="2">
    <source>
        <dbReference type="EMBL" id="TXD98110.1"/>
    </source>
</evidence>
<dbReference type="Gene3D" id="3.90.550.50">
    <property type="match status" value="1"/>
</dbReference>
<keyword evidence="3" id="KW-1185">Reference proteome</keyword>
<dbReference type="InterPro" id="IPR002654">
    <property type="entry name" value="Glyco_trans_25"/>
</dbReference>
<feature type="domain" description="Glycosyl transferase family 25" evidence="1">
    <location>
        <begin position="1"/>
        <end position="182"/>
    </location>
</feature>
<comment type="caution">
    <text evidence="2">The sequence shown here is derived from an EMBL/GenBank/DDBJ whole genome shotgun (WGS) entry which is preliminary data.</text>
</comment>
<protein>
    <submittedName>
        <fullName evidence="2">Glycosyltransferase family 25 protein</fullName>
    </submittedName>
</protein>
<reference evidence="2 3" key="1">
    <citation type="submission" date="2019-08" db="EMBL/GenBank/DDBJ databases">
        <title>Genome sequence of Psychrobacter frigidicola ACAM304 (type strain).</title>
        <authorList>
            <person name="Bowman J.P."/>
        </authorList>
    </citation>
    <scope>NUCLEOTIDE SEQUENCE [LARGE SCALE GENOMIC DNA]</scope>
    <source>
        <strain evidence="2 3">ACAM 304</strain>
    </source>
</reference>
<dbReference type="Pfam" id="PF01755">
    <property type="entry name" value="Glyco_transf_25"/>
    <property type="match status" value="1"/>
</dbReference>
<dbReference type="GO" id="GO:0016740">
    <property type="term" value="F:transferase activity"/>
    <property type="evidence" value="ECO:0007669"/>
    <property type="project" value="UniProtKB-KW"/>
</dbReference>
<keyword evidence="2" id="KW-0808">Transferase</keyword>
<evidence type="ECO:0000259" key="1">
    <source>
        <dbReference type="Pfam" id="PF01755"/>
    </source>
</evidence>
<name>A0A5C7A618_9GAMM</name>
<organism evidence="2 3">
    <name type="scientific">Psychrobacter frigidicola</name>
    <dbReference type="NCBI Taxonomy" id="45611"/>
    <lineage>
        <taxon>Bacteria</taxon>
        <taxon>Pseudomonadati</taxon>
        <taxon>Pseudomonadota</taxon>
        <taxon>Gammaproteobacteria</taxon>
        <taxon>Moraxellales</taxon>
        <taxon>Moraxellaceae</taxon>
        <taxon>Psychrobacter</taxon>
    </lineage>
</organism>
<proteinExistence type="predicted"/>
<dbReference type="Proteomes" id="UP000321903">
    <property type="component" value="Unassembled WGS sequence"/>
</dbReference>
<accession>A0A5C7A618</accession>
<dbReference type="RefSeq" id="WP_147222256.1">
    <property type="nucleotide sequence ID" value="NZ_CAJGYY010000001.1"/>
</dbReference>
<dbReference type="EMBL" id="VORZ01000001">
    <property type="protein sequence ID" value="TXD98110.1"/>
    <property type="molecule type" value="Genomic_DNA"/>
</dbReference>
<dbReference type="AlphaFoldDB" id="A0A5C7A618"/>